<comment type="caution">
    <text evidence="1">The sequence shown here is derived from an EMBL/GenBank/DDBJ whole genome shotgun (WGS) entry which is preliminary data.</text>
</comment>
<organism evidence="1 2">
    <name type="scientific">Haematococcus lacustris</name>
    <name type="common">Green alga</name>
    <name type="synonym">Haematococcus pluvialis</name>
    <dbReference type="NCBI Taxonomy" id="44745"/>
    <lineage>
        <taxon>Eukaryota</taxon>
        <taxon>Viridiplantae</taxon>
        <taxon>Chlorophyta</taxon>
        <taxon>core chlorophytes</taxon>
        <taxon>Chlorophyceae</taxon>
        <taxon>CS clade</taxon>
        <taxon>Chlamydomonadales</taxon>
        <taxon>Haematococcaceae</taxon>
        <taxon>Haematococcus</taxon>
    </lineage>
</organism>
<proteinExistence type="predicted"/>
<dbReference type="EMBL" id="BLLF01007921">
    <property type="protein sequence ID" value="GFH33177.1"/>
    <property type="molecule type" value="Genomic_DNA"/>
</dbReference>
<feature type="non-terminal residue" evidence="1">
    <location>
        <position position="224"/>
    </location>
</feature>
<feature type="non-terminal residue" evidence="1">
    <location>
        <position position="1"/>
    </location>
</feature>
<protein>
    <submittedName>
        <fullName evidence="1">Uncharacterized protein</fullName>
    </submittedName>
</protein>
<accession>A0A6A0AN24</accession>
<dbReference type="AlphaFoldDB" id="A0A6A0AN24"/>
<dbReference type="Proteomes" id="UP000485058">
    <property type="component" value="Unassembled WGS sequence"/>
</dbReference>
<evidence type="ECO:0000313" key="1">
    <source>
        <dbReference type="EMBL" id="GFH33177.1"/>
    </source>
</evidence>
<reference evidence="1 2" key="1">
    <citation type="submission" date="2020-02" db="EMBL/GenBank/DDBJ databases">
        <title>Draft genome sequence of Haematococcus lacustris strain NIES-144.</title>
        <authorList>
            <person name="Morimoto D."/>
            <person name="Nakagawa S."/>
            <person name="Yoshida T."/>
            <person name="Sawayama S."/>
        </authorList>
    </citation>
    <scope>NUCLEOTIDE SEQUENCE [LARGE SCALE GENOMIC DNA]</scope>
    <source>
        <strain evidence="1 2">NIES-144</strain>
    </source>
</reference>
<sequence>MFREPKHTPPAIVDAAHSTRSTFMSQHDYMRDPCNLHCELALLCTGRDIERRSNLCLDARPPVGCASLKFGACCRMELAVRLGDVGPACLEQQLGCGRMTATQLPRPASWSHSQLGSVHTPAASSVAAASQPSTIQADMPGLVCDQRESASSQPWARSGGLCKRAGFPLSLTAPQQTCWPCPTTQPLTSSAWAVSGTRGIHGWAAATRNTNAIIRQLPSMEAVQ</sequence>
<evidence type="ECO:0000313" key="2">
    <source>
        <dbReference type="Proteomes" id="UP000485058"/>
    </source>
</evidence>
<gene>
    <name evidence="1" type="ORF">HaLaN_32504</name>
</gene>
<name>A0A6A0AN24_HAELA</name>
<keyword evidence="2" id="KW-1185">Reference proteome</keyword>